<organism evidence="2 3">
    <name type="scientific">Hymenobacter montanus</name>
    <dbReference type="NCBI Taxonomy" id="2771359"/>
    <lineage>
        <taxon>Bacteria</taxon>
        <taxon>Pseudomonadati</taxon>
        <taxon>Bacteroidota</taxon>
        <taxon>Cytophagia</taxon>
        <taxon>Cytophagales</taxon>
        <taxon>Hymenobacteraceae</taxon>
        <taxon>Hymenobacter</taxon>
    </lineage>
</organism>
<proteinExistence type="predicted"/>
<dbReference type="RefSeq" id="WP_191004442.1">
    <property type="nucleotide sequence ID" value="NZ_JACXAD010000006.1"/>
</dbReference>
<dbReference type="Gene3D" id="3.40.50.1820">
    <property type="entry name" value="alpha/beta hydrolase"/>
    <property type="match status" value="1"/>
</dbReference>
<dbReference type="PANTHER" id="PTHR43798:SF33">
    <property type="entry name" value="HYDROLASE, PUTATIVE (AFU_ORTHOLOGUE AFUA_2G14860)-RELATED"/>
    <property type="match status" value="1"/>
</dbReference>
<dbReference type="AlphaFoldDB" id="A0A927GIR3"/>
<sequence length="343" mass="38100">MFIRFRSYLSLLFLWLGPLLSGAVPPDFERFQIDSRLPGLRLSVLHLPPARARQTVPVLFVHGASFPSALSAGFRLGGTSWMDDLAAVGYDTYALDFLGYGHSDRYPQMAQAATQDPSFSTGRQVAQDLDRAVEAILRRTRARQVYLVGHSWGATVCAYYASQHPERISRLVLFAPFPPTQSTVKEEEAPVPPPAYQDMTPAERVAQFRAGVPAGEAQVLALELASTWPVAWLQSDPTAATRRSPTVRFPSGWEVDLLGCGAGQCYYDPSRIAVPTLLMRGEWDQLPSAEAADAMFRRLTRAPVKRYVVIGRATHVAHLEKSRFELYQEVRSFLAEPLRLPAP</sequence>
<dbReference type="GO" id="GO:0016020">
    <property type="term" value="C:membrane"/>
    <property type="evidence" value="ECO:0007669"/>
    <property type="project" value="TreeGrafter"/>
</dbReference>
<comment type="caution">
    <text evidence="2">The sequence shown here is derived from an EMBL/GenBank/DDBJ whole genome shotgun (WGS) entry which is preliminary data.</text>
</comment>
<gene>
    <name evidence="2" type="ORF">IC235_06920</name>
</gene>
<accession>A0A927GIR3</accession>
<dbReference type="InterPro" id="IPR050266">
    <property type="entry name" value="AB_hydrolase_sf"/>
</dbReference>
<reference evidence="2" key="1">
    <citation type="submission" date="2020-09" db="EMBL/GenBank/DDBJ databases">
        <authorList>
            <person name="Kim M.K."/>
        </authorList>
    </citation>
    <scope>NUCLEOTIDE SEQUENCE</scope>
    <source>
        <strain evidence="2">BT664</strain>
    </source>
</reference>
<evidence type="ECO:0000259" key="1">
    <source>
        <dbReference type="Pfam" id="PF00561"/>
    </source>
</evidence>
<dbReference type="InterPro" id="IPR000073">
    <property type="entry name" value="AB_hydrolase_1"/>
</dbReference>
<name>A0A927GIR3_9BACT</name>
<evidence type="ECO:0000313" key="3">
    <source>
        <dbReference type="Proteomes" id="UP000612233"/>
    </source>
</evidence>
<dbReference type="SUPFAM" id="SSF53474">
    <property type="entry name" value="alpha/beta-Hydrolases"/>
    <property type="match status" value="1"/>
</dbReference>
<dbReference type="GO" id="GO:0016787">
    <property type="term" value="F:hydrolase activity"/>
    <property type="evidence" value="ECO:0007669"/>
    <property type="project" value="UniProtKB-KW"/>
</dbReference>
<dbReference type="EMBL" id="JACXAD010000006">
    <property type="protein sequence ID" value="MBD2767620.1"/>
    <property type="molecule type" value="Genomic_DNA"/>
</dbReference>
<dbReference type="InterPro" id="IPR029058">
    <property type="entry name" value="AB_hydrolase_fold"/>
</dbReference>
<evidence type="ECO:0000313" key="2">
    <source>
        <dbReference type="EMBL" id="MBD2767620.1"/>
    </source>
</evidence>
<protein>
    <submittedName>
        <fullName evidence="2">Alpha/beta hydrolase</fullName>
    </submittedName>
</protein>
<keyword evidence="3" id="KW-1185">Reference proteome</keyword>
<dbReference type="Proteomes" id="UP000612233">
    <property type="component" value="Unassembled WGS sequence"/>
</dbReference>
<dbReference type="Pfam" id="PF00561">
    <property type="entry name" value="Abhydrolase_1"/>
    <property type="match status" value="1"/>
</dbReference>
<keyword evidence="2" id="KW-0378">Hydrolase</keyword>
<feature type="domain" description="AB hydrolase-1" evidence="1">
    <location>
        <begin position="57"/>
        <end position="321"/>
    </location>
</feature>
<dbReference type="PANTHER" id="PTHR43798">
    <property type="entry name" value="MONOACYLGLYCEROL LIPASE"/>
    <property type="match status" value="1"/>
</dbReference>